<reference evidence="1 2" key="1">
    <citation type="submission" date="2018-08" db="EMBL/GenBank/DDBJ databases">
        <title>A genome reference for cultivated species of the human gut microbiota.</title>
        <authorList>
            <person name="Zou Y."/>
            <person name="Xue W."/>
            <person name="Luo G."/>
        </authorList>
    </citation>
    <scope>NUCLEOTIDE SEQUENCE [LARGE SCALE GENOMIC DNA]</scope>
    <source>
        <strain evidence="1 2">AM42-38</strain>
    </source>
</reference>
<protein>
    <submittedName>
        <fullName evidence="1">Tetratricopeptide repeat protein</fullName>
    </submittedName>
</protein>
<organism evidence="1 2">
    <name type="scientific">Phocaeicola coprophilus</name>
    <dbReference type="NCBI Taxonomy" id="387090"/>
    <lineage>
        <taxon>Bacteria</taxon>
        <taxon>Pseudomonadati</taxon>
        <taxon>Bacteroidota</taxon>
        <taxon>Bacteroidia</taxon>
        <taxon>Bacteroidales</taxon>
        <taxon>Bacteroidaceae</taxon>
        <taxon>Phocaeicola</taxon>
    </lineage>
</organism>
<dbReference type="PROSITE" id="PS50293">
    <property type="entry name" value="TPR_REGION"/>
    <property type="match status" value="1"/>
</dbReference>
<comment type="caution">
    <text evidence="1">The sequence shown here is derived from an EMBL/GenBank/DDBJ whole genome shotgun (WGS) entry which is preliminary data.</text>
</comment>
<evidence type="ECO:0000313" key="2">
    <source>
        <dbReference type="Proteomes" id="UP000283855"/>
    </source>
</evidence>
<dbReference type="Gene3D" id="1.25.40.10">
    <property type="entry name" value="Tetratricopeptide repeat domain"/>
    <property type="match status" value="1"/>
</dbReference>
<dbReference type="AlphaFoldDB" id="A0A413T501"/>
<name>A0A413T501_9BACT</name>
<accession>A0A413T501</accession>
<dbReference type="InterPro" id="IPR011990">
    <property type="entry name" value="TPR-like_helical_dom_sf"/>
</dbReference>
<dbReference type="RefSeq" id="WP_008142288.1">
    <property type="nucleotide sequence ID" value="NZ_CABJGD010000001.1"/>
</dbReference>
<dbReference type="EMBL" id="QSFT01000001">
    <property type="protein sequence ID" value="RHA78905.1"/>
    <property type="molecule type" value="Genomic_DNA"/>
</dbReference>
<dbReference type="Proteomes" id="UP000283855">
    <property type="component" value="Unassembled WGS sequence"/>
</dbReference>
<dbReference type="SUPFAM" id="SSF48452">
    <property type="entry name" value="TPR-like"/>
    <property type="match status" value="1"/>
</dbReference>
<dbReference type="PROSITE" id="PS50005">
    <property type="entry name" value="TPR"/>
    <property type="match status" value="1"/>
</dbReference>
<dbReference type="Gene3D" id="2.30.30.40">
    <property type="entry name" value="SH3 Domains"/>
    <property type="match status" value="1"/>
</dbReference>
<gene>
    <name evidence="1" type="ORF">DW921_00105</name>
</gene>
<dbReference type="SMART" id="SM00028">
    <property type="entry name" value="TPR"/>
    <property type="match status" value="2"/>
</dbReference>
<dbReference type="InterPro" id="IPR019734">
    <property type="entry name" value="TPR_rpt"/>
</dbReference>
<dbReference type="GeneID" id="78404540"/>
<evidence type="ECO:0000313" key="1">
    <source>
        <dbReference type="EMBL" id="RHA78905.1"/>
    </source>
</evidence>
<dbReference type="Pfam" id="PF00515">
    <property type="entry name" value="TPR_1"/>
    <property type="match status" value="1"/>
</dbReference>
<proteinExistence type="predicted"/>
<sequence length="251" mass="28368">MRKISFFIIFLLSFVQFVQAESFTKADADKAYQENKYAEAIKMYENILATQGESAVVYYNLGNSYFKEKNMAKAVLNYERALLLNPGDADIRFNLDMARSKTVDQITPATEVFIVTWVNSLTNMQSERGWAKIGIVSFICLLVGLALYIFSKRLFVRKIGFIGAIILLVVTVCANLFARQQKNELMDRIGAIVMSPTVTVKSTPDESGTELFVLHEGTKVFVEDNSMKGWKEIRLEDGNKGWIPTEAIEII</sequence>